<dbReference type="PROSITE" id="PS00107">
    <property type="entry name" value="PROTEIN_KINASE_ATP"/>
    <property type="match status" value="1"/>
</dbReference>
<dbReference type="InterPro" id="IPR008271">
    <property type="entry name" value="Ser/Thr_kinase_AS"/>
</dbReference>
<keyword evidence="23" id="KW-1185">Reference proteome</keyword>
<dbReference type="GO" id="GO:0006397">
    <property type="term" value="P:mRNA processing"/>
    <property type="evidence" value="ECO:0007669"/>
    <property type="project" value="UniProtKB-KW"/>
</dbReference>
<dbReference type="OrthoDB" id="1897625at2759"/>
<feature type="binding site" evidence="18">
    <location>
        <position position="633"/>
    </location>
    <ligand>
        <name>ATP</name>
        <dbReference type="ChEBI" id="CHEBI:30616"/>
    </ligand>
</feature>
<dbReference type="GO" id="GO:0005829">
    <property type="term" value="C:cytosol"/>
    <property type="evidence" value="ECO:0007669"/>
    <property type="project" value="TreeGrafter"/>
</dbReference>
<proteinExistence type="inferred from homology"/>
<keyword evidence="5" id="KW-0507">mRNA processing</keyword>
<comment type="subunit">
    <text evidence="17">Interacts with RNA. Part of large ribonucleo-protein particles that contain CAF1 and/or CAF2.</text>
</comment>
<dbReference type="CDD" id="cd00593">
    <property type="entry name" value="RIBOc"/>
    <property type="match status" value="2"/>
</dbReference>
<keyword evidence="13" id="KW-0508">mRNA splicing</keyword>
<dbReference type="InterPro" id="IPR036389">
    <property type="entry name" value="RNase_III_sf"/>
</dbReference>
<dbReference type="GO" id="GO:0009507">
    <property type="term" value="C:chloroplast"/>
    <property type="evidence" value="ECO:0007669"/>
    <property type="project" value="UniProtKB-SubCell"/>
</dbReference>
<dbReference type="GO" id="GO:0106310">
    <property type="term" value="F:protein serine kinase activity"/>
    <property type="evidence" value="ECO:0007669"/>
    <property type="project" value="UniProtKB-UniRule"/>
</dbReference>
<evidence type="ECO:0000256" key="17">
    <source>
        <dbReference type="ARBA" id="ARBA00065223"/>
    </source>
</evidence>
<feature type="domain" description="RNase III" evidence="21">
    <location>
        <begin position="172"/>
        <end position="276"/>
    </location>
</feature>
<dbReference type="FunFam" id="1.10.1520.10:FF:000011">
    <property type="entry name" value="Ribonuclease III domain-containing protein RNC1, chloroplastic"/>
    <property type="match status" value="1"/>
</dbReference>
<comment type="caution">
    <text evidence="22">The sequence shown here is derived from an EMBL/GenBank/DDBJ whole genome shotgun (WGS) entry which is preliminary data.</text>
</comment>
<reference evidence="22 23" key="1">
    <citation type="journal article" date="2018" name="Mol. Plant">
        <title>The genome of Artemisia annua provides insight into the evolution of Asteraceae family and artemisinin biosynthesis.</title>
        <authorList>
            <person name="Shen Q."/>
            <person name="Zhang L."/>
            <person name="Liao Z."/>
            <person name="Wang S."/>
            <person name="Yan T."/>
            <person name="Shi P."/>
            <person name="Liu M."/>
            <person name="Fu X."/>
            <person name="Pan Q."/>
            <person name="Wang Y."/>
            <person name="Lv Z."/>
            <person name="Lu X."/>
            <person name="Zhang F."/>
            <person name="Jiang W."/>
            <person name="Ma Y."/>
            <person name="Chen M."/>
            <person name="Hao X."/>
            <person name="Li L."/>
            <person name="Tang Y."/>
            <person name="Lv G."/>
            <person name="Zhou Y."/>
            <person name="Sun X."/>
            <person name="Brodelius P.E."/>
            <person name="Rose J.K.C."/>
            <person name="Tang K."/>
        </authorList>
    </citation>
    <scope>NUCLEOTIDE SEQUENCE [LARGE SCALE GENOMIC DNA]</scope>
    <source>
        <strain evidence="23">cv. Huhao1</strain>
        <tissue evidence="22">Leaf</tissue>
    </source>
</reference>
<comment type="catalytic activity">
    <reaction evidence="19">
        <text>L-threonyl-[protein] + ATP = O-phospho-L-threonyl-[protein] + ADP + H(+)</text>
        <dbReference type="Rhea" id="RHEA:46608"/>
        <dbReference type="Rhea" id="RHEA-COMP:11060"/>
        <dbReference type="Rhea" id="RHEA-COMP:11605"/>
        <dbReference type="ChEBI" id="CHEBI:15378"/>
        <dbReference type="ChEBI" id="CHEBI:30013"/>
        <dbReference type="ChEBI" id="CHEBI:30616"/>
        <dbReference type="ChEBI" id="CHEBI:61977"/>
        <dbReference type="ChEBI" id="CHEBI:456216"/>
        <dbReference type="EC" id="2.7.11.1"/>
    </reaction>
</comment>
<dbReference type="PROSITE" id="PS50011">
    <property type="entry name" value="PROTEIN_KINASE_DOM"/>
    <property type="match status" value="1"/>
</dbReference>
<dbReference type="GO" id="GO:0005956">
    <property type="term" value="C:protein kinase CK2 complex"/>
    <property type="evidence" value="ECO:0007669"/>
    <property type="project" value="TreeGrafter"/>
</dbReference>
<evidence type="ECO:0000259" key="20">
    <source>
        <dbReference type="PROSITE" id="PS50011"/>
    </source>
</evidence>
<dbReference type="InterPro" id="IPR000999">
    <property type="entry name" value="RNase_III_dom"/>
</dbReference>
<dbReference type="EMBL" id="PKPP01001988">
    <property type="protein sequence ID" value="PWA78431.1"/>
    <property type="molecule type" value="Genomic_DNA"/>
</dbReference>
<evidence type="ECO:0000256" key="9">
    <source>
        <dbReference type="ARBA" id="ARBA00022777"/>
    </source>
</evidence>
<dbReference type="PROSITE" id="PS00108">
    <property type="entry name" value="PROTEIN_KINASE_ST"/>
    <property type="match status" value="1"/>
</dbReference>
<evidence type="ECO:0000256" key="3">
    <source>
        <dbReference type="ARBA" id="ARBA00022528"/>
    </source>
</evidence>
<dbReference type="STRING" id="35608.A0A2U1NY53"/>
<dbReference type="PROSITE" id="PS50142">
    <property type="entry name" value="RNASE_3_2"/>
    <property type="match status" value="1"/>
</dbReference>
<dbReference type="FunFam" id="1.10.1520.10:FF:000009">
    <property type="entry name" value="Ribonuclease III domain-containing protein RNC1, chloroplastic"/>
    <property type="match status" value="1"/>
</dbReference>
<dbReference type="SUPFAM" id="SSF56112">
    <property type="entry name" value="Protein kinase-like (PK-like)"/>
    <property type="match status" value="2"/>
</dbReference>
<evidence type="ECO:0000256" key="1">
    <source>
        <dbReference type="ARBA" id="ARBA00004229"/>
    </source>
</evidence>
<dbReference type="AlphaFoldDB" id="A0A2U1NY53"/>
<dbReference type="SUPFAM" id="SSF69065">
    <property type="entry name" value="RNase III domain-like"/>
    <property type="match status" value="2"/>
</dbReference>
<keyword evidence="11" id="KW-0694">RNA-binding</keyword>
<dbReference type="GO" id="GO:0051726">
    <property type="term" value="P:regulation of cell cycle"/>
    <property type="evidence" value="ECO:0007669"/>
    <property type="project" value="TreeGrafter"/>
</dbReference>
<evidence type="ECO:0000256" key="10">
    <source>
        <dbReference type="ARBA" id="ARBA00022840"/>
    </source>
</evidence>
<dbReference type="InterPro" id="IPR011009">
    <property type="entry name" value="Kinase-like_dom_sf"/>
</dbReference>
<dbReference type="InterPro" id="IPR045216">
    <property type="entry name" value="CK2_alpha"/>
</dbReference>
<evidence type="ECO:0000259" key="21">
    <source>
        <dbReference type="PROSITE" id="PS50142"/>
    </source>
</evidence>
<keyword evidence="6 19" id="KW-0808">Transferase</keyword>
<dbReference type="SMART" id="SM00535">
    <property type="entry name" value="RIBOc"/>
    <property type="match status" value="1"/>
</dbReference>
<comment type="similarity">
    <text evidence="16 19">Belongs to the protein kinase superfamily. Ser/Thr protein kinase family. CK2 subfamily.</text>
</comment>
<evidence type="ECO:0000256" key="8">
    <source>
        <dbReference type="ARBA" id="ARBA00022741"/>
    </source>
</evidence>
<dbReference type="Gene3D" id="1.10.510.10">
    <property type="entry name" value="Transferase(Phosphotransferase) domain 1"/>
    <property type="match status" value="2"/>
</dbReference>
<comment type="function">
    <text evidence="15">Binds specific group II introns in chloroplasts and facilitates their splicing. Acts on both subgroup IIA and subgroup IIB introns. The substrates of the subgroup II also require the CRM domain proteins CAF1 or CAF2. Binds both single-stranded and double-stranded RNA non-specifically, but lacks endonuclease activity. Required for plastid ribosome biogenesis.</text>
</comment>
<evidence type="ECO:0000256" key="15">
    <source>
        <dbReference type="ARBA" id="ARBA00057170"/>
    </source>
</evidence>
<dbReference type="InterPro" id="IPR017441">
    <property type="entry name" value="Protein_kinase_ATP_BS"/>
</dbReference>
<keyword evidence="3" id="KW-0150">Chloroplast</keyword>
<evidence type="ECO:0000313" key="22">
    <source>
        <dbReference type="EMBL" id="PWA78431.1"/>
    </source>
</evidence>
<dbReference type="GO" id="GO:0005634">
    <property type="term" value="C:nucleus"/>
    <property type="evidence" value="ECO:0007669"/>
    <property type="project" value="TreeGrafter"/>
</dbReference>
<evidence type="ECO:0000256" key="6">
    <source>
        <dbReference type="ARBA" id="ARBA00022679"/>
    </source>
</evidence>
<dbReference type="GO" id="GO:0003723">
    <property type="term" value="F:RNA binding"/>
    <property type="evidence" value="ECO:0007669"/>
    <property type="project" value="UniProtKB-KW"/>
</dbReference>
<evidence type="ECO:0000256" key="5">
    <source>
        <dbReference type="ARBA" id="ARBA00022664"/>
    </source>
</evidence>
<dbReference type="InterPro" id="IPR000719">
    <property type="entry name" value="Prot_kinase_dom"/>
</dbReference>
<evidence type="ECO:0000256" key="11">
    <source>
        <dbReference type="ARBA" id="ARBA00022884"/>
    </source>
</evidence>
<evidence type="ECO:0000256" key="12">
    <source>
        <dbReference type="ARBA" id="ARBA00022946"/>
    </source>
</evidence>
<keyword evidence="12" id="KW-0809">Transit peptide</keyword>
<evidence type="ECO:0000256" key="16">
    <source>
        <dbReference type="ARBA" id="ARBA00061236"/>
    </source>
</evidence>
<dbReference type="GO" id="GO:0005524">
    <property type="term" value="F:ATP binding"/>
    <property type="evidence" value="ECO:0007669"/>
    <property type="project" value="UniProtKB-UniRule"/>
</dbReference>
<evidence type="ECO:0000256" key="13">
    <source>
        <dbReference type="ARBA" id="ARBA00023187"/>
    </source>
</evidence>
<evidence type="ECO:0000256" key="2">
    <source>
        <dbReference type="ARBA" id="ARBA00022527"/>
    </source>
</evidence>
<organism evidence="22 23">
    <name type="scientific">Artemisia annua</name>
    <name type="common">Sweet wormwood</name>
    <dbReference type="NCBI Taxonomy" id="35608"/>
    <lineage>
        <taxon>Eukaryota</taxon>
        <taxon>Viridiplantae</taxon>
        <taxon>Streptophyta</taxon>
        <taxon>Embryophyta</taxon>
        <taxon>Tracheophyta</taxon>
        <taxon>Spermatophyta</taxon>
        <taxon>Magnoliopsida</taxon>
        <taxon>eudicotyledons</taxon>
        <taxon>Gunneridae</taxon>
        <taxon>Pentapetalae</taxon>
        <taxon>asterids</taxon>
        <taxon>campanulids</taxon>
        <taxon>Asterales</taxon>
        <taxon>Asteraceae</taxon>
        <taxon>Asteroideae</taxon>
        <taxon>Anthemideae</taxon>
        <taxon>Artemisiinae</taxon>
        <taxon>Artemisia</taxon>
    </lineage>
</organism>
<evidence type="ECO:0000256" key="7">
    <source>
        <dbReference type="ARBA" id="ARBA00022737"/>
    </source>
</evidence>
<comment type="function">
    <text evidence="19">Casein kinases are operationally defined by their preferential utilization of acidic proteins as substrates.</text>
</comment>
<dbReference type="GO" id="GO:0008380">
    <property type="term" value="P:RNA splicing"/>
    <property type="evidence" value="ECO:0007669"/>
    <property type="project" value="UniProtKB-KW"/>
</dbReference>
<keyword evidence="8 18" id="KW-0547">Nucleotide-binding</keyword>
<dbReference type="CDD" id="cd14132">
    <property type="entry name" value="STKc_CK2_alpha"/>
    <property type="match status" value="1"/>
</dbReference>
<dbReference type="FunFam" id="1.10.510.10:FF:000059">
    <property type="entry name" value="Casein kinase II subunit alpha"/>
    <property type="match status" value="1"/>
</dbReference>
<dbReference type="Pfam" id="PF00069">
    <property type="entry name" value="Pkinase"/>
    <property type="match status" value="1"/>
</dbReference>
<dbReference type="EC" id="2.7.11.1" evidence="19"/>
<feature type="domain" description="Protein kinase" evidence="20">
    <location>
        <begin position="604"/>
        <end position="946"/>
    </location>
</feature>
<comment type="subcellular location">
    <subcellularLocation>
        <location evidence="1">Plastid</location>
        <location evidence="1">Chloroplast</location>
    </subcellularLocation>
</comment>
<evidence type="ECO:0000313" key="23">
    <source>
        <dbReference type="Proteomes" id="UP000245207"/>
    </source>
</evidence>
<dbReference type="FunFam" id="3.30.200.20:FF:000088">
    <property type="entry name" value="Casein kinase II subunit alpha"/>
    <property type="match status" value="1"/>
</dbReference>
<evidence type="ECO:0000256" key="19">
    <source>
        <dbReference type="RuleBase" id="RU369118"/>
    </source>
</evidence>
<dbReference type="Gene3D" id="3.30.200.20">
    <property type="entry name" value="Phosphorylase Kinase, domain 1"/>
    <property type="match status" value="1"/>
</dbReference>
<keyword evidence="7" id="KW-0677">Repeat</keyword>
<dbReference type="Proteomes" id="UP000245207">
    <property type="component" value="Unassembled WGS sequence"/>
</dbReference>
<accession>A0A2U1NY53</accession>
<sequence length="960" mass="112668">MDLSSPFKPSNTTIFHHPSLTPFPLKTHLQNLKFRKPFSPITAITNSQQEQEQLPQNSPQRLLKELSQRQKIINPNKRLPPKRFILKPPLDDAKLAQRFLNSPQLSLKQFPLLSSCLPSMKLNNADKTWVDEFLLEAKQALGYPLEPSENLSDDNPAKQFDVLLYLAFGHPHCERTNARHVRSGHSRLGFLGQYVLELAMCEFFMQRYPRESPGPMRERVYGLIGKKYLPKWVKAASLHNLIFQFDDMDKLIRKEREPPVKSVVWALFGAIYLCYGMPEVYRVLFEVFGLDPEDEECQPKLRRQLEDVDYVSAEFEGKKLSWQEPPEDALFAHPRLFRACVPPGMHRFRGNIWDYDARPQVMNTLGYPLKVKDRIPEITNARNIELGLGLQLAFLHPSKHKFEHPRFCFERLEYVGQKIQDLVMAERLLIKHIDAPGKWLQEKHRRILLNKFCGKYLREKHLHRFIIYSEEVQDSYEQNRRLRNPATTSVQQAIHGLAYTVYGKPDVRRLMFEVFDFEQTQPKAFITINKMGLLGPKHRVGILKYRSQFMLLSHFILTQSFEIYNACITRPKGHIDRHIIDVKGSYMIPQMHVRVPFQCDQDDYEVVRKVGRGKYSEVFEGINVNSNEKCVIKILKPVKKKKIKREIKILQNLCGGPNVIKLLDIVRDQHSKTPSLIFEYVNSTDFKVLYPTLTDYDIRYYIYELLKALDYCHSQGIMHRDVKPHNVMIDHELRKLRLIDWGLAEFYHPGKEYNVRVASRYFKGPELLVDLQDYDYSLDMWSLGCMFAGMIFRKEPFFYGHDNQDQLVKIARVLGTDELNAYLNKYQLELEPQLEALVGRHSRKPWSKFMNADNQHLVSPEAIDFLDKLLRYDHQDRLTAKEAMLELEPQLEALVGRHSRKPWSKFMNADNQHLVSPEAIDFLDKLLRYDHQDRLTAKEAMSHPYFMQVRAAENSRMRTQ</sequence>
<keyword evidence="14" id="KW-0687">Ribonucleoprotein</keyword>
<evidence type="ECO:0000256" key="14">
    <source>
        <dbReference type="ARBA" id="ARBA00023274"/>
    </source>
</evidence>
<dbReference type="GO" id="GO:0004674">
    <property type="term" value="F:protein serine/threonine kinase activity"/>
    <property type="evidence" value="ECO:0007669"/>
    <property type="project" value="UniProtKB-UniRule"/>
</dbReference>
<comment type="catalytic activity">
    <reaction evidence="19">
        <text>L-seryl-[protein] + ATP = O-phospho-L-seryl-[protein] + ADP + H(+)</text>
        <dbReference type="Rhea" id="RHEA:17989"/>
        <dbReference type="Rhea" id="RHEA-COMP:9863"/>
        <dbReference type="Rhea" id="RHEA-COMP:11604"/>
        <dbReference type="ChEBI" id="CHEBI:15378"/>
        <dbReference type="ChEBI" id="CHEBI:29999"/>
        <dbReference type="ChEBI" id="CHEBI:30616"/>
        <dbReference type="ChEBI" id="CHEBI:83421"/>
        <dbReference type="ChEBI" id="CHEBI:456216"/>
        <dbReference type="EC" id="2.7.11.1"/>
    </reaction>
</comment>
<keyword evidence="9 19" id="KW-0418">Kinase</keyword>
<dbReference type="PANTHER" id="PTHR24054">
    <property type="entry name" value="CASEIN KINASE II SUBUNIT ALPHA"/>
    <property type="match status" value="1"/>
</dbReference>
<dbReference type="PANTHER" id="PTHR24054:SF59">
    <property type="entry name" value="CASEIN KINASE II SUBUNIT ALPHA-3"/>
    <property type="match status" value="1"/>
</dbReference>
<evidence type="ECO:0000256" key="18">
    <source>
        <dbReference type="PROSITE-ProRule" id="PRU10141"/>
    </source>
</evidence>
<gene>
    <name evidence="22" type="ORF">CTI12_AA215100</name>
</gene>
<evidence type="ECO:0000256" key="4">
    <source>
        <dbReference type="ARBA" id="ARBA00022640"/>
    </source>
</evidence>
<dbReference type="SMART" id="SM00220">
    <property type="entry name" value="S_TKc"/>
    <property type="match status" value="1"/>
</dbReference>
<protein>
    <recommendedName>
        <fullName evidence="19">Casein kinase II subunit alpha</fullName>
        <shortName evidence="19">CK II alpha</shortName>
        <ecNumber evidence="19">2.7.11.1</ecNumber>
    </recommendedName>
</protein>
<dbReference type="Gene3D" id="1.10.1520.10">
    <property type="entry name" value="Ribonuclease III domain"/>
    <property type="match status" value="2"/>
</dbReference>
<keyword evidence="10 18" id="KW-0067">ATP-binding</keyword>
<dbReference type="GO" id="GO:1990904">
    <property type="term" value="C:ribonucleoprotein complex"/>
    <property type="evidence" value="ECO:0007669"/>
    <property type="project" value="UniProtKB-KW"/>
</dbReference>
<dbReference type="GO" id="GO:0004525">
    <property type="term" value="F:ribonuclease III activity"/>
    <property type="evidence" value="ECO:0007669"/>
    <property type="project" value="InterPro"/>
</dbReference>
<dbReference type="Pfam" id="PF00636">
    <property type="entry name" value="Ribonuclease_3"/>
    <property type="match status" value="1"/>
</dbReference>
<keyword evidence="4" id="KW-0934">Plastid</keyword>
<keyword evidence="2 19" id="KW-0723">Serine/threonine-protein kinase</keyword>
<name>A0A2U1NY53_ARTAN</name>